<evidence type="ECO:0000256" key="1">
    <source>
        <dbReference type="SAM" id="Phobius"/>
    </source>
</evidence>
<feature type="transmembrane region" description="Helical" evidence="1">
    <location>
        <begin position="158"/>
        <end position="182"/>
    </location>
</feature>
<keyword evidence="3" id="KW-1185">Reference proteome</keyword>
<feature type="transmembrane region" description="Helical" evidence="1">
    <location>
        <begin position="197"/>
        <end position="220"/>
    </location>
</feature>
<dbReference type="Proteomes" id="UP001159427">
    <property type="component" value="Unassembled WGS sequence"/>
</dbReference>
<accession>A0ABN8M146</accession>
<keyword evidence="1" id="KW-1133">Transmembrane helix</keyword>
<evidence type="ECO:0000313" key="3">
    <source>
        <dbReference type="Proteomes" id="UP001159427"/>
    </source>
</evidence>
<dbReference type="InterPro" id="IPR011029">
    <property type="entry name" value="DEATH-like_dom_sf"/>
</dbReference>
<name>A0ABN8M146_9CNID</name>
<gene>
    <name evidence="2" type="ORF">PEVE_00018781</name>
</gene>
<dbReference type="Gene3D" id="1.10.533.10">
    <property type="entry name" value="Death Domain, Fas"/>
    <property type="match status" value="1"/>
</dbReference>
<proteinExistence type="predicted"/>
<evidence type="ECO:0000313" key="2">
    <source>
        <dbReference type="EMBL" id="CAH3023288.1"/>
    </source>
</evidence>
<comment type="caution">
    <text evidence="2">The sequence shown here is derived from an EMBL/GenBank/DDBJ whole genome shotgun (WGS) entry which is preliminary data.</text>
</comment>
<sequence length="326" mass="36895">MASISPFNILLNRLSNNMSTMNLQSLVDVCGEEFISEPEREKILKDPEYGRREVFKILRRRNAIGDAPRKMAFLLRIIKELRPKRPDLVNMVKTYIEDHYEEPPEILNDFEFSSDDYVIIPRPSSTIPEVDCCGKDCCNVRCGCCSCNCGCNPCCSTFCCVMLVASLLVFTTFVIVLFWYILPFSSQPLNENDNFKVVGRVMLCVLLFVAICFIVFGVYIKRRKTELSYLELQGDISPDYGSVNSSSDSTRPTCPVYVKKIDRGNGRRCSCSSGHITASSSYDSLNSARGNRPIPEAAVVTDGYRKRDVDFPREMEQAQEDETTIC</sequence>
<dbReference type="EMBL" id="CALNXI010000254">
    <property type="protein sequence ID" value="CAH3023288.1"/>
    <property type="molecule type" value="Genomic_DNA"/>
</dbReference>
<protein>
    <submittedName>
        <fullName evidence="2">Uncharacterized protein</fullName>
    </submittedName>
</protein>
<keyword evidence="1" id="KW-0812">Transmembrane</keyword>
<keyword evidence="1" id="KW-0472">Membrane</keyword>
<organism evidence="2 3">
    <name type="scientific">Porites evermanni</name>
    <dbReference type="NCBI Taxonomy" id="104178"/>
    <lineage>
        <taxon>Eukaryota</taxon>
        <taxon>Metazoa</taxon>
        <taxon>Cnidaria</taxon>
        <taxon>Anthozoa</taxon>
        <taxon>Hexacorallia</taxon>
        <taxon>Scleractinia</taxon>
        <taxon>Fungiina</taxon>
        <taxon>Poritidae</taxon>
        <taxon>Porites</taxon>
    </lineage>
</organism>
<reference evidence="2 3" key="1">
    <citation type="submission" date="2022-05" db="EMBL/GenBank/DDBJ databases">
        <authorList>
            <consortium name="Genoscope - CEA"/>
            <person name="William W."/>
        </authorList>
    </citation>
    <scope>NUCLEOTIDE SEQUENCE [LARGE SCALE GENOMIC DNA]</scope>
</reference>